<protein>
    <submittedName>
        <fullName evidence="2">Uncharacterized protein</fullName>
    </submittedName>
</protein>
<feature type="compositionally biased region" description="Low complexity" evidence="1">
    <location>
        <begin position="367"/>
        <end position="380"/>
    </location>
</feature>
<reference evidence="2 3" key="1">
    <citation type="submission" date="2020-08" db="EMBL/GenBank/DDBJ databases">
        <title>Functional genomics of gut bacteria from endangered species of beetles.</title>
        <authorList>
            <person name="Carlos-Shanley C."/>
        </authorList>
    </citation>
    <scope>NUCLEOTIDE SEQUENCE [LARGE SCALE GENOMIC DNA]</scope>
    <source>
        <strain evidence="2 3">S00124</strain>
    </source>
</reference>
<proteinExistence type="predicted"/>
<evidence type="ECO:0000313" key="2">
    <source>
        <dbReference type="EMBL" id="MBB6578939.1"/>
    </source>
</evidence>
<sequence>MAFNAIAGLAAIQGFRDAQQYQSDIAARKARNQYVVDTTPGLAMLSNARTDSELGDLGDKEELRPLRQENNRISAELDGEKGRLGLSQVRAAVSRNPVVEQTNDVNAGLTLAQAQSNAANRPIQDQIDASKARAGLTVQQGLEQVAPLNNTANLGKAAAGASAGGIQALQSVVQALNTGDSTLLGRSVADAHSALTGKPLHEDVAGARMIDVNGQKALAVVDSSGQIIADIPPMPASTLTQLQQQINLGKKSDLKSVAPGATLVRTGPDGVPRPVFTAPESPRSMRSTTGPLQRDAEYLAQTLGIPLPKAIEQIQQGKVLSRTDFIQRNLADRAKADLTGRFKPTEADVAAASALYDQIQSAGGGRAQQAAQPAATSGTSNTSQPTMAPTNADLRRLMGLPQ</sequence>
<evidence type="ECO:0000313" key="3">
    <source>
        <dbReference type="Proteomes" id="UP000562492"/>
    </source>
</evidence>
<dbReference type="RefSeq" id="WP_184709965.1">
    <property type="nucleotide sequence ID" value="NZ_JACHKZ010000021.1"/>
</dbReference>
<comment type="caution">
    <text evidence="2">The sequence shown here is derived from an EMBL/GenBank/DDBJ whole genome shotgun (WGS) entry which is preliminary data.</text>
</comment>
<dbReference type="EMBL" id="JACHKZ010000021">
    <property type="protein sequence ID" value="MBB6578939.1"/>
    <property type="molecule type" value="Genomic_DNA"/>
</dbReference>
<gene>
    <name evidence="2" type="ORF">HNP33_003044</name>
</gene>
<dbReference type="Proteomes" id="UP000562492">
    <property type="component" value="Unassembled WGS sequence"/>
</dbReference>
<feature type="region of interest" description="Disordered" evidence="1">
    <location>
        <begin position="364"/>
        <end position="393"/>
    </location>
</feature>
<organism evidence="2 3">
    <name type="scientific">Comamonas odontotermitis</name>
    <dbReference type="NCBI Taxonomy" id="379895"/>
    <lineage>
        <taxon>Bacteria</taxon>
        <taxon>Pseudomonadati</taxon>
        <taxon>Pseudomonadota</taxon>
        <taxon>Betaproteobacteria</taxon>
        <taxon>Burkholderiales</taxon>
        <taxon>Comamonadaceae</taxon>
        <taxon>Comamonas</taxon>
    </lineage>
</organism>
<evidence type="ECO:0000256" key="1">
    <source>
        <dbReference type="SAM" id="MobiDB-lite"/>
    </source>
</evidence>
<keyword evidence="3" id="KW-1185">Reference proteome</keyword>
<feature type="region of interest" description="Disordered" evidence="1">
    <location>
        <begin position="261"/>
        <end position="290"/>
    </location>
</feature>
<accession>A0ABR6RIF4</accession>
<name>A0ABR6RIF4_9BURK</name>